<evidence type="ECO:0000313" key="2">
    <source>
        <dbReference type="Proteomes" id="UP000283090"/>
    </source>
</evidence>
<dbReference type="AlphaFoldDB" id="A0A437AGY7"/>
<evidence type="ECO:0000313" key="1">
    <source>
        <dbReference type="EMBL" id="RVD90423.1"/>
    </source>
</evidence>
<dbReference type="EMBL" id="SAEB01000001">
    <property type="protein sequence ID" value="RVD90423.1"/>
    <property type="molecule type" value="Genomic_DNA"/>
</dbReference>
<gene>
    <name evidence="1" type="ORF">DFL_001388</name>
</gene>
<keyword evidence="2" id="KW-1185">Reference proteome</keyword>
<dbReference type="GeneID" id="93583699"/>
<name>A0A437AGY7_ARTFL</name>
<reference evidence="1 2" key="1">
    <citation type="submission" date="2019-01" db="EMBL/GenBank/DDBJ databases">
        <title>Intercellular communication is required for trap formation in the nematode-trapping fungus Duddingtonia flagrans.</title>
        <authorList>
            <person name="Youssar L."/>
            <person name="Wernet V."/>
            <person name="Hensel N."/>
            <person name="Hildebrandt H.-G."/>
            <person name="Fischer R."/>
        </authorList>
    </citation>
    <scope>NUCLEOTIDE SEQUENCE [LARGE SCALE GENOMIC DNA]</scope>
    <source>
        <strain evidence="1 2">CBS H-5679</strain>
    </source>
</reference>
<sequence>MSHYVDDIYEVGKHIRETLEEAPTRAMKIVDAIKRAISQMKSFWEQYNPLEEEAGEDLVNLPAEESNERTLFVATRITRPEVETVLYDAVEKKIRVFKAQSKWINYAARVGKQRVQAAIEKVPDNPVYTQMLNRQKYDPDYRRGEEDVADWEQFGEDFKVEGGQDQRPTQPVYQDFGDFIFKEEEGMGAEGRAKNPNAMSLEDIQDLSTQQFTYREEDELFR</sequence>
<protein>
    <submittedName>
        <fullName evidence="1">Uncharacterized protein</fullName>
    </submittedName>
</protein>
<dbReference type="Proteomes" id="UP000283090">
    <property type="component" value="Unassembled WGS sequence"/>
</dbReference>
<dbReference type="OrthoDB" id="10285184at2759"/>
<accession>A0A437AGY7</accession>
<proteinExistence type="predicted"/>
<dbReference type="VEuPathDB" id="FungiDB:DFL_001388"/>
<dbReference type="RefSeq" id="XP_067495967.1">
    <property type="nucleotide sequence ID" value="XM_067630001.1"/>
</dbReference>
<organism evidence="1 2">
    <name type="scientific">Arthrobotrys flagrans</name>
    <name type="common">Nematode-trapping fungus</name>
    <name type="synonym">Trichothecium flagrans</name>
    <dbReference type="NCBI Taxonomy" id="97331"/>
    <lineage>
        <taxon>Eukaryota</taxon>
        <taxon>Fungi</taxon>
        <taxon>Dikarya</taxon>
        <taxon>Ascomycota</taxon>
        <taxon>Pezizomycotina</taxon>
        <taxon>Orbiliomycetes</taxon>
        <taxon>Orbiliales</taxon>
        <taxon>Orbiliaceae</taxon>
        <taxon>Arthrobotrys</taxon>
    </lineage>
</organism>
<comment type="caution">
    <text evidence="1">The sequence shown here is derived from an EMBL/GenBank/DDBJ whole genome shotgun (WGS) entry which is preliminary data.</text>
</comment>